<keyword evidence="3" id="KW-1185">Reference proteome</keyword>
<protein>
    <submittedName>
        <fullName evidence="2">Uncharacterized protein</fullName>
    </submittedName>
</protein>
<dbReference type="RefSeq" id="XP_041186659.1">
    <property type="nucleotide sequence ID" value="XM_041341190.1"/>
</dbReference>
<feature type="region of interest" description="Disordered" evidence="1">
    <location>
        <begin position="109"/>
        <end position="143"/>
    </location>
</feature>
<feature type="compositionally biased region" description="Basic and acidic residues" evidence="1">
    <location>
        <begin position="8"/>
        <end position="21"/>
    </location>
</feature>
<proteinExistence type="predicted"/>
<gene>
    <name evidence="2" type="ORF">BJ212DRAFT_1486921</name>
</gene>
<evidence type="ECO:0000313" key="2">
    <source>
        <dbReference type="EMBL" id="KAG1803961.1"/>
    </source>
</evidence>
<sequence>MSKCAASESHDDEPTSKCIRNHEGTRAPSLLADHGTWHILEQYLTTEMTYPQMEAAFASYLGNQYNTDDWKEAHDVLFSVVTLWKDSAISVSALKAAIRSKSTCVRRPKHPFIDDEASDDDDDEEEEAEEENSQVDGDDGPSMRSLNITCLQGPLSAKDRLSTVINHISNRYENAPSTCHRVVPSSSAVPSRMYLLHVHRSAMQCVAEHLRSNGIAVTISPWIPSQLYAVSDSPRTIVTSLKLLSSSVKDYTHILEEE</sequence>
<organism evidence="2 3">
    <name type="scientific">Suillus subaureus</name>
    <dbReference type="NCBI Taxonomy" id="48587"/>
    <lineage>
        <taxon>Eukaryota</taxon>
        <taxon>Fungi</taxon>
        <taxon>Dikarya</taxon>
        <taxon>Basidiomycota</taxon>
        <taxon>Agaricomycotina</taxon>
        <taxon>Agaricomycetes</taxon>
        <taxon>Agaricomycetidae</taxon>
        <taxon>Boletales</taxon>
        <taxon>Suillineae</taxon>
        <taxon>Suillaceae</taxon>
        <taxon>Suillus</taxon>
    </lineage>
</organism>
<feature type="region of interest" description="Disordered" evidence="1">
    <location>
        <begin position="1"/>
        <end position="21"/>
    </location>
</feature>
<dbReference type="AlphaFoldDB" id="A0A9P7J5G2"/>
<evidence type="ECO:0000313" key="3">
    <source>
        <dbReference type="Proteomes" id="UP000807769"/>
    </source>
</evidence>
<dbReference type="GeneID" id="64635206"/>
<name>A0A9P7J5G2_9AGAM</name>
<evidence type="ECO:0000256" key="1">
    <source>
        <dbReference type="SAM" id="MobiDB-lite"/>
    </source>
</evidence>
<feature type="compositionally biased region" description="Acidic residues" evidence="1">
    <location>
        <begin position="114"/>
        <end position="139"/>
    </location>
</feature>
<dbReference type="Proteomes" id="UP000807769">
    <property type="component" value="Unassembled WGS sequence"/>
</dbReference>
<reference evidence="2" key="1">
    <citation type="journal article" date="2020" name="New Phytol.">
        <title>Comparative genomics reveals dynamic genome evolution in host specialist ectomycorrhizal fungi.</title>
        <authorList>
            <person name="Lofgren L.A."/>
            <person name="Nguyen N.H."/>
            <person name="Vilgalys R."/>
            <person name="Ruytinx J."/>
            <person name="Liao H.L."/>
            <person name="Branco S."/>
            <person name="Kuo A."/>
            <person name="LaButti K."/>
            <person name="Lipzen A."/>
            <person name="Andreopoulos W."/>
            <person name="Pangilinan J."/>
            <person name="Riley R."/>
            <person name="Hundley H."/>
            <person name="Na H."/>
            <person name="Barry K."/>
            <person name="Grigoriev I.V."/>
            <person name="Stajich J.E."/>
            <person name="Kennedy P.G."/>
        </authorList>
    </citation>
    <scope>NUCLEOTIDE SEQUENCE</scope>
    <source>
        <strain evidence="2">MN1</strain>
    </source>
</reference>
<dbReference type="OrthoDB" id="2691365at2759"/>
<comment type="caution">
    <text evidence="2">The sequence shown here is derived from an EMBL/GenBank/DDBJ whole genome shotgun (WGS) entry which is preliminary data.</text>
</comment>
<dbReference type="EMBL" id="JABBWG010000064">
    <property type="protein sequence ID" value="KAG1803961.1"/>
    <property type="molecule type" value="Genomic_DNA"/>
</dbReference>
<accession>A0A9P7J5G2</accession>